<dbReference type="GO" id="GO:0003899">
    <property type="term" value="F:DNA-directed RNA polymerase activity"/>
    <property type="evidence" value="ECO:0007669"/>
    <property type="project" value="UniProtKB-UniRule"/>
</dbReference>
<dbReference type="EMBL" id="MHTK01000006">
    <property type="protein sequence ID" value="OHA59577.1"/>
    <property type="molecule type" value="Genomic_DNA"/>
</dbReference>
<feature type="region of interest" description="Disordered" evidence="15">
    <location>
        <begin position="431"/>
        <end position="451"/>
    </location>
</feature>
<dbReference type="Pfam" id="PF01807">
    <property type="entry name" value="Zn_ribbon_DnaG"/>
    <property type="match status" value="1"/>
</dbReference>
<dbReference type="InterPro" id="IPR006171">
    <property type="entry name" value="TOPRIM_dom"/>
</dbReference>
<dbReference type="GO" id="GO:1990077">
    <property type="term" value="C:primosome complex"/>
    <property type="evidence" value="ECO:0007669"/>
    <property type="project" value="UniProtKB-KW"/>
</dbReference>
<evidence type="ECO:0000256" key="5">
    <source>
        <dbReference type="ARBA" id="ARBA00022705"/>
    </source>
</evidence>
<comment type="caution">
    <text evidence="17">The sequence shown here is derived from an EMBL/GenBank/DDBJ whole genome shotgun (WGS) entry which is preliminary data.</text>
</comment>
<dbReference type="InterPro" id="IPR037068">
    <property type="entry name" value="DNA_primase_core_N_sf"/>
</dbReference>
<sequence>MSTPVEQIKDRLNIVDVVSSYLKLDKAGINYKTRCPFHNEKSPSFFVSPSRQSYHCFGCNRGGDMISFVEEIEGVDFMGAVKILADRAGIEFKVGPATGSTDVDKDQVVTALAAAALFYEEQLKEAAEVNTYLSERGLTPESVAKFRLGFAPPGWQNIYNYLKARGFTDAILVKAGLVGETNKSGGKKVYDRFRGRIMFPLSDTTGTIVGFSGRLFDPSGTRGDEAKYLNSPQTIVYDKSKLLYGFPEAKVEIRRTDMAVLVEGQMDLVMAHQAGVVNSVAVSGTALTDRHLVNLKRLALNLVMSFDGDEAGLAASRRAVEMALAMGFEVRIAALPEGADPADVVRDKPELFQEAVTKSVHVIDFYLRTLSRRYQDQRARAHAIKDQIYPLLLRLTHIIDQAHFVKKIADVTSLAEEIVWQDLKNTPLPTRLSDGELAPSRSEPLVGNKPGERDLSRTDRILAQIIALWWWLEENGGESVSTSKSYRQLEDLAGTVYLKVNMDKLLPQKGEKLLAAEILYGTDQTKLELALQELEANFRQEFLKSELELIMKKMKEAESLHDEVLMDKYLKKCQDISKAINKKDY</sequence>
<evidence type="ECO:0000256" key="10">
    <source>
        <dbReference type="ARBA" id="ARBA00023125"/>
    </source>
</evidence>
<evidence type="ECO:0000256" key="14">
    <source>
        <dbReference type="PIRSR" id="PIRSR002811-1"/>
    </source>
</evidence>
<dbReference type="GO" id="GO:0000428">
    <property type="term" value="C:DNA-directed RNA polymerase complex"/>
    <property type="evidence" value="ECO:0007669"/>
    <property type="project" value="UniProtKB-KW"/>
</dbReference>
<reference evidence="17 18" key="1">
    <citation type="journal article" date="2016" name="Nat. Commun.">
        <title>Thousands of microbial genomes shed light on interconnected biogeochemical processes in an aquifer system.</title>
        <authorList>
            <person name="Anantharaman K."/>
            <person name="Brown C.T."/>
            <person name="Hug L.A."/>
            <person name="Sharon I."/>
            <person name="Castelle C.J."/>
            <person name="Probst A.J."/>
            <person name="Thomas B.C."/>
            <person name="Singh A."/>
            <person name="Wilkins M.J."/>
            <person name="Karaoz U."/>
            <person name="Brodie E.L."/>
            <person name="Williams K.H."/>
            <person name="Hubbard S.S."/>
            <person name="Banfield J.F."/>
        </authorList>
    </citation>
    <scope>NUCLEOTIDE SEQUENCE [LARGE SCALE GENOMIC DNA]</scope>
</reference>
<evidence type="ECO:0000256" key="12">
    <source>
        <dbReference type="HAMAP-Rule" id="MF_00974"/>
    </source>
</evidence>
<dbReference type="Gene3D" id="3.90.980.10">
    <property type="entry name" value="DNA primase, catalytic core, N-terminal domain"/>
    <property type="match status" value="1"/>
</dbReference>
<dbReference type="CDD" id="cd03364">
    <property type="entry name" value="TOPRIM_DnaG_primases"/>
    <property type="match status" value="1"/>
</dbReference>
<keyword evidence="8 12" id="KW-0862">Zinc</keyword>
<evidence type="ECO:0000256" key="6">
    <source>
        <dbReference type="ARBA" id="ARBA00022723"/>
    </source>
</evidence>
<dbReference type="InterPro" id="IPR002694">
    <property type="entry name" value="Znf_CHC2"/>
</dbReference>
<evidence type="ECO:0000313" key="18">
    <source>
        <dbReference type="Proteomes" id="UP000177838"/>
    </source>
</evidence>
<evidence type="ECO:0000256" key="7">
    <source>
        <dbReference type="ARBA" id="ARBA00022771"/>
    </source>
</evidence>
<dbReference type="STRING" id="1802439.A2589_01810"/>
<dbReference type="PROSITE" id="PS50880">
    <property type="entry name" value="TOPRIM"/>
    <property type="match status" value="1"/>
</dbReference>
<evidence type="ECO:0000256" key="13">
    <source>
        <dbReference type="PIRNR" id="PIRNR002811"/>
    </source>
</evidence>
<keyword evidence="2 12" id="KW-0639">Primosome</keyword>
<evidence type="ECO:0000256" key="2">
    <source>
        <dbReference type="ARBA" id="ARBA00022515"/>
    </source>
</evidence>
<organism evidence="17 18">
    <name type="scientific">Candidatus Vogelbacteria bacterium RIFOXYD1_FULL_46_19</name>
    <dbReference type="NCBI Taxonomy" id="1802439"/>
    <lineage>
        <taxon>Bacteria</taxon>
        <taxon>Candidatus Vogeliibacteriota</taxon>
    </lineage>
</organism>
<dbReference type="HAMAP" id="MF_00974">
    <property type="entry name" value="DNA_primase_DnaG"/>
    <property type="match status" value="1"/>
</dbReference>
<dbReference type="GO" id="GO:0006269">
    <property type="term" value="P:DNA replication, synthesis of primer"/>
    <property type="evidence" value="ECO:0007669"/>
    <property type="project" value="UniProtKB-UniRule"/>
</dbReference>
<dbReference type="Pfam" id="PF08275">
    <property type="entry name" value="DNAG_N"/>
    <property type="match status" value="1"/>
</dbReference>
<dbReference type="EC" id="2.7.7.101" evidence="12"/>
<dbReference type="InterPro" id="IPR030846">
    <property type="entry name" value="DnaG_bac"/>
</dbReference>
<feature type="domain" description="Toprim" evidence="16">
    <location>
        <begin position="257"/>
        <end position="338"/>
    </location>
</feature>
<evidence type="ECO:0000256" key="11">
    <source>
        <dbReference type="ARBA" id="ARBA00023163"/>
    </source>
</evidence>
<evidence type="ECO:0000256" key="15">
    <source>
        <dbReference type="SAM" id="MobiDB-lite"/>
    </source>
</evidence>
<comment type="subunit">
    <text evidence="12">Monomer. Interacts with DnaB.</text>
</comment>
<keyword evidence="9" id="KW-0460">Magnesium</keyword>
<dbReference type="PIRSF" id="PIRSF002811">
    <property type="entry name" value="DnaG"/>
    <property type="match status" value="1"/>
</dbReference>
<feature type="zinc finger region" description="CHC2-type" evidence="12 14">
    <location>
        <begin position="35"/>
        <end position="59"/>
    </location>
</feature>
<dbReference type="FunFam" id="3.90.580.10:FF:000001">
    <property type="entry name" value="DNA primase"/>
    <property type="match status" value="1"/>
</dbReference>
<comment type="cofactor">
    <cofactor evidence="12 13 14">
        <name>Zn(2+)</name>
        <dbReference type="ChEBI" id="CHEBI:29105"/>
    </cofactor>
    <text evidence="12 13 14">Binds 1 zinc ion per monomer.</text>
</comment>
<evidence type="ECO:0000259" key="16">
    <source>
        <dbReference type="PROSITE" id="PS50880"/>
    </source>
</evidence>
<dbReference type="InterPro" id="IPR006295">
    <property type="entry name" value="DNA_primase_DnaG"/>
</dbReference>
<comment type="domain">
    <text evidence="12">Contains an N-terminal zinc-binding domain, a central core domain that contains the primase activity, and a C-terminal DnaB-binding domain.</text>
</comment>
<keyword evidence="4 12" id="KW-0548">Nucleotidyltransferase</keyword>
<accession>A0A1G2QGF5</accession>
<evidence type="ECO:0000256" key="8">
    <source>
        <dbReference type="ARBA" id="ARBA00022833"/>
    </source>
</evidence>
<evidence type="ECO:0000256" key="3">
    <source>
        <dbReference type="ARBA" id="ARBA00022679"/>
    </source>
</evidence>
<evidence type="ECO:0000256" key="4">
    <source>
        <dbReference type="ARBA" id="ARBA00022695"/>
    </source>
</evidence>
<comment type="catalytic activity">
    <reaction evidence="12">
        <text>ssDNA + n NTP = ssDNA/pppN(pN)n-1 hybrid + (n-1) diphosphate.</text>
        <dbReference type="EC" id="2.7.7.101"/>
    </reaction>
</comment>
<dbReference type="Pfam" id="PF13155">
    <property type="entry name" value="Toprim_2"/>
    <property type="match status" value="1"/>
</dbReference>
<keyword evidence="6 12" id="KW-0479">Metal-binding</keyword>
<keyword evidence="3 12" id="KW-0808">Transferase</keyword>
<dbReference type="InterPro" id="IPR050219">
    <property type="entry name" value="DnaG_primase"/>
</dbReference>
<dbReference type="Gene3D" id="3.90.580.10">
    <property type="entry name" value="Zinc finger, CHC2-type domain"/>
    <property type="match status" value="1"/>
</dbReference>
<dbReference type="Proteomes" id="UP000177838">
    <property type="component" value="Unassembled WGS sequence"/>
</dbReference>
<proteinExistence type="inferred from homology"/>
<dbReference type="SMART" id="SM00400">
    <property type="entry name" value="ZnF_CHCC"/>
    <property type="match status" value="1"/>
</dbReference>
<name>A0A1G2QGF5_9BACT</name>
<keyword evidence="11 12" id="KW-0804">Transcription</keyword>
<dbReference type="PANTHER" id="PTHR30313">
    <property type="entry name" value="DNA PRIMASE"/>
    <property type="match status" value="1"/>
</dbReference>
<gene>
    <name evidence="12" type="primary">dnaG</name>
    <name evidence="17" type="ORF">A2589_01810</name>
</gene>
<keyword evidence="7 12" id="KW-0863">Zinc-finger</keyword>
<dbReference type="GO" id="GO:0003677">
    <property type="term" value="F:DNA binding"/>
    <property type="evidence" value="ECO:0007669"/>
    <property type="project" value="UniProtKB-KW"/>
</dbReference>
<dbReference type="InterPro" id="IPR013264">
    <property type="entry name" value="DNAG_N"/>
</dbReference>
<comment type="function">
    <text evidence="12 13">RNA polymerase that catalyzes the synthesis of short RNA molecules used as primers for DNA polymerase during DNA replication.</text>
</comment>
<dbReference type="Gene3D" id="3.40.1360.10">
    <property type="match status" value="1"/>
</dbReference>
<keyword evidence="10 12" id="KW-0238">DNA-binding</keyword>
<dbReference type="GO" id="GO:0008270">
    <property type="term" value="F:zinc ion binding"/>
    <property type="evidence" value="ECO:0007669"/>
    <property type="project" value="UniProtKB-UniRule"/>
</dbReference>
<dbReference type="GO" id="GO:0005737">
    <property type="term" value="C:cytoplasm"/>
    <property type="evidence" value="ECO:0007669"/>
    <property type="project" value="TreeGrafter"/>
</dbReference>
<evidence type="ECO:0000256" key="9">
    <source>
        <dbReference type="ARBA" id="ARBA00022842"/>
    </source>
</evidence>
<keyword evidence="5 12" id="KW-0235">DNA replication</keyword>
<dbReference type="InterPro" id="IPR034151">
    <property type="entry name" value="TOPRIM_DnaG_bac"/>
</dbReference>
<dbReference type="SMART" id="SM00493">
    <property type="entry name" value="TOPRIM"/>
    <property type="match status" value="1"/>
</dbReference>
<evidence type="ECO:0000313" key="17">
    <source>
        <dbReference type="EMBL" id="OHA59577.1"/>
    </source>
</evidence>
<dbReference type="SUPFAM" id="SSF57783">
    <property type="entry name" value="Zinc beta-ribbon"/>
    <property type="match status" value="1"/>
</dbReference>
<dbReference type="AlphaFoldDB" id="A0A1G2QGF5"/>
<comment type="similarity">
    <text evidence="12 13">Belongs to the DnaG primase family.</text>
</comment>
<dbReference type="SUPFAM" id="SSF56731">
    <property type="entry name" value="DNA primase core"/>
    <property type="match status" value="1"/>
</dbReference>
<dbReference type="PANTHER" id="PTHR30313:SF2">
    <property type="entry name" value="DNA PRIMASE"/>
    <property type="match status" value="1"/>
</dbReference>
<evidence type="ECO:0000256" key="1">
    <source>
        <dbReference type="ARBA" id="ARBA00022478"/>
    </source>
</evidence>
<dbReference type="NCBIfam" id="TIGR01391">
    <property type="entry name" value="dnaG"/>
    <property type="match status" value="1"/>
</dbReference>
<dbReference type="InterPro" id="IPR036977">
    <property type="entry name" value="DNA_primase_Znf_CHC2"/>
</dbReference>
<keyword evidence="1 12" id="KW-0240">DNA-directed RNA polymerase</keyword>
<protein>
    <recommendedName>
        <fullName evidence="12 13">DNA primase</fullName>
        <ecNumber evidence="12">2.7.7.101</ecNumber>
    </recommendedName>
</protein>